<dbReference type="SUPFAM" id="SSF55729">
    <property type="entry name" value="Acyl-CoA N-acyltransferases (Nat)"/>
    <property type="match status" value="1"/>
</dbReference>
<evidence type="ECO:0000313" key="3">
    <source>
        <dbReference type="Proteomes" id="UP000546701"/>
    </source>
</evidence>
<dbReference type="GO" id="GO:0016747">
    <property type="term" value="F:acyltransferase activity, transferring groups other than amino-acyl groups"/>
    <property type="evidence" value="ECO:0007669"/>
    <property type="project" value="InterPro"/>
</dbReference>
<dbReference type="EMBL" id="JACIJR010000004">
    <property type="protein sequence ID" value="MBB5729299.1"/>
    <property type="molecule type" value="Genomic_DNA"/>
</dbReference>
<dbReference type="InterPro" id="IPR000182">
    <property type="entry name" value="GNAT_dom"/>
</dbReference>
<accession>A0A7W9BSF1</accession>
<evidence type="ECO:0000259" key="1">
    <source>
        <dbReference type="PROSITE" id="PS51186"/>
    </source>
</evidence>
<keyword evidence="3" id="KW-1185">Reference proteome</keyword>
<dbReference type="InterPro" id="IPR051531">
    <property type="entry name" value="N-acetyltransferase"/>
</dbReference>
<dbReference type="PANTHER" id="PTHR43792">
    <property type="entry name" value="GNAT FAMILY, PUTATIVE (AFU_ORTHOLOGUE AFUA_3G00765)-RELATED-RELATED"/>
    <property type="match status" value="1"/>
</dbReference>
<dbReference type="Gene3D" id="3.40.630.30">
    <property type="match status" value="1"/>
</dbReference>
<organism evidence="2 3">
    <name type="scientific">Sphingomonas prati</name>
    <dbReference type="NCBI Taxonomy" id="1843237"/>
    <lineage>
        <taxon>Bacteria</taxon>
        <taxon>Pseudomonadati</taxon>
        <taxon>Pseudomonadota</taxon>
        <taxon>Alphaproteobacteria</taxon>
        <taxon>Sphingomonadales</taxon>
        <taxon>Sphingomonadaceae</taxon>
        <taxon>Sphingomonas</taxon>
    </lineage>
</organism>
<comment type="caution">
    <text evidence="2">The sequence shown here is derived from an EMBL/GenBank/DDBJ whole genome shotgun (WGS) entry which is preliminary data.</text>
</comment>
<reference evidence="2 3" key="1">
    <citation type="submission" date="2020-08" db="EMBL/GenBank/DDBJ databases">
        <title>Genomic Encyclopedia of Type Strains, Phase IV (KMG-IV): sequencing the most valuable type-strain genomes for metagenomic binning, comparative biology and taxonomic classification.</title>
        <authorList>
            <person name="Goeker M."/>
        </authorList>
    </citation>
    <scope>NUCLEOTIDE SEQUENCE [LARGE SCALE GENOMIC DNA]</scope>
    <source>
        <strain evidence="2 3">DSM 103336</strain>
    </source>
</reference>
<dbReference type="InterPro" id="IPR016181">
    <property type="entry name" value="Acyl_CoA_acyltransferase"/>
</dbReference>
<evidence type="ECO:0000313" key="2">
    <source>
        <dbReference type="EMBL" id="MBB5729299.1"/>
    </source>
</evidence>
<dbReference type="Proteomes" id="UP000546701">
    <property type="component" value="Unassembled WGS sequence"/>
</dbReference>
<name>A0A7W9BSF1_9SPHN</name>
<dbReference type="PANTHER" id="PTHR43792:SF1">
    <property type="entry name" value="N-ACETYLTRANSFERASE DOMAIN-CONTAINING PROTEIN"/>
    <property type="match status" value="1"/>
</dbReference>
<dbReference type="PROSITE" id="PS51186">
    <property type="entry name" value="GNAT"/>
    <property type="match status" value="1"/>
</dbReference>
<dbReference type="Pfam" id="PF13302">
    <property type="entry name" value="Acetyltransf_3"/>
    <property type="match status" value="1"/>
</dbReference>
<gene>
    <name evidence="2" type="ORF">FHS99_001784</name>
</gene>
<dbReference type="AlphaFoldDB" id="A0A7W9BSF1"/>
<proteinExistence type="predicted"/>
<feature type="domain" description="N-acetyltransferase" evidence="1">
    <location>
        <begin position="1"/>
        <end position="150"/>
    </location>
</feature>
<keyword evidence="2" id="KW-0808">Transferase</keyword>
<protein>
    <submittedName>
        <fullName evidence="2">RimJ/RimL family protein N-acetyltransferase</fullName>
    </submittedName>
</protein>
<sequence length="163" mass="17990">MSDLQAFHEIMSDGRAMAFWSTPPHVDETQTQEWLAAMVGIQPSDGEDFVIEHEGLTIGKAGFYRFPEIGFILHPICWGRGLATEALSAVIVRAFVQHKLPAIEADVDPRNTAALGLLTRLGVHEIGRQAAAWQVGGEWCDSVYLRLTADRWNRSSLPHPGVS</sequence>